<evidence type="ECO:0000313" key="1">
    <source>
        <dbReference type="EMBL" id="MCE5172938.1"/>
    </source>
</evidence>
<dbReference type="EMBL" id="JAJNBZ010000037">
    <property type="protein sequence ID" value="MCE5172938.1"/>
    <property type="molecule type" value="Genomic_DNA"/>
</dbReference>
<organism evidence="1 2">
    <name type="scientific">Paenibacillus profundus</name>
    <dbReference type="NCBI Taxonomy" id="1173085"/>
    <lineage>
        <taxon>Bacteria</taxon>
        <taxon>Bacillati</taxon>
        <taxon>Bacillota</taxon>
        <taxon>Bacilli</taxon>
        <taxon>Bacillales</taxon>
        <taxon>Paenibacillaceae</taxon>
        <taxon>Paenibacillus</taxon>
    </lineage>
</organism>
<dbReference type="InterPro" id="IPR020139">
    <property type="entry name" value="DUF2642"/>
</dbReference>
<reference evidence="1 2" key="1">
    <citation type="submission" date="2021-11" db="EMBL/GenBank/DDBJ databases">
        <title>Draft genome sequence of Paenibacillus profundus YoMME, a new Gram-positive bacteria with exoelectrogenic properties.</title>
        <authorList>
            <person name="Hubenova Y."/>
            <person name="Hubenova E."/>
            <person name="Manasiev Y."/>
            <person name="Peykov S."/>
            <person name="Mitov M."/>
        </authorList>
    </citation>
    <scope>NUCLEOTIDE SEQUENCE [LARGE SCALE GENOMIC DNA]</scope>
    <source>
        <strain evidence="1 2">YoMME</strain>
    </source>
</reference>
<dbReference type="Proteomes" id="UP001199916">
    <property type="component" value="Unassembled WGS sequence"/>
</dbReference>
<comment type="caution">
    <text evidence="1">The sequence shown here is derived from an EMBL/GenBank/DDBJ whole genome shotgun (WGS) entry which is preliminary data.</text>
</comment>
<dbReference type="Pfam" id="PF10842">
    <property type="entry name" value="DUF2642"/>
    <property type="match status" value="1"/>
</dbReference>
<proteinExistence type="predicted"/>
<sequence>MEHLMEHLGEHITVVTKCGKLEGKLCDVCIDHLALMTHGSHSKKAHVLYDQICYFM</sequence>
<name>A0ABS8YM82_9BACL</name>
<evidence type="ECO:0000313" key="2">
    <source>
        <dbReference type="Proteomes" id="UP001199916"/>
    </source>
</evidence>
<gene>
    <name evidence="1" type="ORF">LQV63_27115</name>
</gene>
<keyword evidence="2" id="KW-1185">Reference proteome</keyword>
<protein>
    <submittedName>
        <fullName evidence="1">YuzF family protein</fullName>
    </submittedName>
</protein>
<accession>A0ABS8YM82</accession>